<protein>
    <submittedName>
        <fullName evidence="2 4">Uncharacterized protein</fullName>
    </submittedName>
</protein>
<dbReference type="PANTHER" id="PTHR38681:SF1">
    <property type="entry name" value="RETROVIRUS-RELATED POL POLYPROTEIN FROM TRANSPOSON 412-LIKE PROTEIN"/>
    <property type="match status" value="1"/>
</dbReference>
<sequence length="161" mass="17744">MQTLPPASTGIQHRQVAPPRELSTCSHIFIRVDLVRKPLQQPYEGPFHVIARHEKTFKTEHVDDSALLDNLRPNFRPIKPDSGISTPTSDPTLDTSETSFSRPGQQHVSSAPCTDEASVSRLDQQNTPPLTSDDIAGSRSTNEIGASCSGHRVRLPVRTRD</sequence>
<dbReference type="EMBL" id="UZAK01003890">
    <property type="protein sequence ID" value="VDO81856.1"/>
    <property type="molecule type" value="Genomic_DNA"/>
</dbReference>
<dbReference type="AlphaFoldDB" id="A0A183JL50"/>
<name>A0A183JL50_9TREM</name>
<feature type="compositionally biased region" description="Polar residues" evidence="1">
    <location>
        <begin position="121"/>
        <end position="130"/>
    </location>
</feature>
<dbReference type="Proteomes" id="UP000279833">
    <property type="component" value="Unassembled WGS sequence"/>
</dbReference>
<accession>A0A183JL50</accession>
<evidence type="ECO:0000313" key="3">
    <source>
        <dbReference type="Proteomes" id="UP000279833"/>
    </source>
</evidence>
<proteinExistence type="predicted"/>
<evidence type="ECO:0000313" key="4">
    <source>
        <dbReference type="WBParaSite" id="SCUD_0000343101-mRNA-1"/>
    </source>
</evidence>
<feature type="compositionally biased region" description="Polar residues" evidence="1">
    <location>
        <begin position="100"/>
        <end position="112"/>
    </location>
</feature>
<evidence type="ECO:0000256" key="1">
    <source>
        <dbReference type="SAM" id="MobiDB-lite"/>
    </source>
</evidence>
<dbReference type="PANTHER" id="PTHR38681">
    <property type="entry name" value="RETROVIRUS-RELATED POL POLYPROTEIN FROM TRANSPOSON 412-LIKE PROTEIN-RELATED"/>
    <property type="match status" value="1"/>
</dbReference>
<gene>
    <name evidence="2" type="ORF">SCUD_LOCUS3430</name>
</gene>
<feature type="compositionally biased region" description="Basic residues" evidence="1">
    <location>
        <begin position="151"/>
        <end position="161"/>
    </location>
</feature>
<evidence type="ECO:0000313" key="2">
    <source>
        <dbReference type="EMBL" id="VDO81856.1"/>
    </source>
</evidence>
<keyword evidence="3" id="KW-1185">Reference proteome</keyword>
<feature type="region of interest" description="Disordered" evidence="1">
    <location>
        <begin position="68"/>
        <end position="161"/>
    </location>
</feature>
<reference evidence="4" key="1">
    <citation type="submission" date="2016-06" db="UniProtKB">
        <authorList>
            <consortium name="WormBaseParasite"/>
        </authorList>
    </citation>
    <scope>IDENTIFICATION</scope>
</reference>
<feature type="compositionally biased region" description="Low complexity" evidence="1">
    <location>
        <begin position="85"/>
        <end position="99"/>
    </location>
</feature>
<organism evidence="4">
    <name type="scientific">Schistosoma curassoni</name>
    <dbReference type="NCBI Taxonomy" id="6186"/>
    <lineage>
        <taxon>Eukaryota</taxon>
        <taxon>Metazoa</taxon>
        <taxon>Spiralia</taxon>
        <taxon>Lophotrochozoa</taxon>
        <taxon>Platyhelminthes</taxon>
        <taxon>Trematoda</taxon>
        <taxon>Digenea</taxon>
        <taxon>Strigeidida</taxon>
        <taxon>Schistosomatoidea</taxon>
        <taxon>Schistosomatidae</taxon>
        <taxon>Schistosoma</taxon>
    </lineage>
</organism>
<reference evidence="2 3" key="2">
    <citation type="submission" date="2018-11" db="EMBL/GenBank/DDBJ databases">
        <authorList>
            <consortium name="Pathogen Informatics"/>
        </authorList>
    </citation>
    <scope>NUCLEOTIDE SEQUENCE [LARGE SCALE GENOMIC DNA]</scope>
    <source>
        <strain evidence="2">Dakar</strain>
        <strain evidence="3">Dakar, Senegal</strain>
    </source>
</reference>
<dbReference type="WBParaSite" id="SCUD_0000343101-mRNA-1">
    <property type="protein sequence ID" value="SCUD_0000343101-mRNA-1"/>
    <property type="gene ID" value="SCUD_0000343101"/>
</dbReference>